<dbReference type="KEGG" id="nfr:ERS450000_05334"/>
<keyword evidence="1" id="KW-0614">Plasmid</keyword>
<dbReference type="AlphaFoldDB" id="A0A0H5P671"/>
<dbReference type="SUPFAM" id="SSF140453">
    <property type="entry name" value="EsxAB dimer-like"/>
    <property type="match status" value="1"/>
</dbReference>
<organism evidence="1 2">
    <name type="scientific">Nocardia farcinica</name>
    <dbReference type="NCBI Taxonomy" id="37329"/>
    <lineage>
        <taxon>Bacteria</taxon>
        <taxon>Bacillati</taxon>
        <taxon>Actinomycetota</taxon>
        <taxon>Actinomycetes</taxon>
        <taxon>Mycobacteriales</taxon>
        <taxon>Nocardiaceae</taxon>
        <taxon>Nocardia</taxon>
    </lineage>
</organism>
<dbReference type="Proteomes" id="UP000057820">
    <property type="component" value="Plasmid 2"/>
</dbReference>
<dbReference type="Gene3D" id="1.10.287.1060">
    <property type="entry name" value="ESAT-6-like"/>
    <property type="match status" value="1"/>
</dbReference>
<proteinExistence type="predicted"/>
<reference evidence="2" key="1">
    <citation type="submission" date="2015-03" db="EMBL/GenBank/DDBJ databases">
        <authorList>
            <consortium name="Pathogen Informatics"/>
        </authorList>
    </citation>
    <scope>NUCLEOTIDE SEQUENCE [LARGE SCALE GENOMIC DNA]</scope>
    <source>
        <strain evidence="2">NCTC11134</strain>
        <plasmid evidence="2">2</plasmid>
    </source>
</reference>
<dbReference type="InterPro" id="IPR036689">
    <property type="entry name" value="ESAT-6-like_sf"/>
</dbReference>
<accession>A0A0H5P671</accession>
<dbReference type="InterPro" id="IPR010310">
    <property type="entry name" value="T7SS_ESAT-6-like"/>
</dbReference>
<dbReference type="EMBL" id="LN868939">
    <property type="protein sequence ID" value="CRY83147.1"/>
    <property type="molecule type" value="Genomic_DNA"/>
</dbReference>
<protein>
    <submittedName>
        <fullName evidence="1">WXG100 family type VII secretion target</fullName>
    </submittedName>
</protein>
<name>A0A0H5P671_NOCFR</name>
<sequence>MTEPFRVDLAELDDITTRVAGFVGFLEDSLAGIQQRIAAVQAGWNGPSAIAANDAFARWLIGAQDVTDGIRDMQAAAVAAHQRYTAAVTTNLEMLGRGGSPS</sequence>
<dbReference type="RefSeq" id="WP_060594598.1">
    <property type="nucleotide sequence ID" value="NZ_CP031418.1"/>
</dbReference>
<evidence type="ECO:0000313" key="2">
    <source>
        <dbReference type="Proteomes" id="UP000057820"/>
    </source>
</evidence>
<gene>
    <name evidence="1" type="ORF">ERS450000_05334</name>
</gene>
<dbReference type="Pfam" id="PF06013">
    <property type="entry name" value="WXG100"/>
    <property type="match status" value="1"/>
</dbReference>
<evidence type="ECO:0000313" key="1">
    <source>
        <dbReference type="EMBL" id="CRY83147.1"/>
    </source>
</evidence>
<geneLocation type="plasmid" evidence="1">
    <name>2</name>
</geneLocation>